<reference evidence="1 2" key="1">
    <citation type="journal article" date="2022" name="Plant J.">
        <title>Chromosome-level genome of Camellia lanceoleosa provides a valuable resource for understanding genome evolution and self-incompatibility.</title>
        <authorList>
            <person name="Gong W."/>
            <person name="Xiao S."/>
            <person name="Wang L."/>
            <person name="Liao Z."/>
            <person name="Chang Y."/>
            <person name="Mo W."/>
            <person name="Hu G."/>
            <person name="Li W."/>
            <person name="Zhao G."/>
            <person name="Zhu H."/>
            <person name="Hu X."/>
            <person name="Ji K."/>
            <person name="Xiang X."/>
            <person name="Song Q."/>
            <person name="Yuan D."/>
            <person name="Jin S."/>
            <person name="Zhang L."/>
        </authorList>
    </citation>
    <scope>NUCLEOTIDE SEQUENCE [LARGE SCALE GENOMIC DNA]</scope>
    <source>
        <strain evidence="1">SQ_2022a</strain>
    </source>
</reference>
<evidence type="ECO:0000313" key="1">
    <source>
        <dbReference type="EMBL" id="KAI8011269.1"/>
    </source>
</evidence>
<gene>
    <name evidence="1" type="ORF">LOK49_LG06G01774</name>
</gene>
<protein>
    <submittedName>
        <fullName evidence="1">Uncharacterized protein</fullName>
    </submittedName>
</protein>
<keyword evidence="2" id="KW-1185">Reference proteome</keyword>
<comment type="caution">
    <text evidence="1">The sequence shown here is derived from an EMBL/GenBank/DDBJ whole genome shotgun (WGS) entry which is preliminary data.</text>
</comment>
<proteinExistence type="predicted"/>
<dbReference type="Proteomes" id="UP001060215">
    <property type="component" value="Chromosome 5"/>
</dbReference>
<sequence length="71" mass="7517">MGGPSRSESQSAMKDNAVVSDVLTIPTVQPQKCGLANDGRISSGADKGPKEVLLRKSIIRKRSSMKSELSS</sequence>
<dbReference type="EMBL" id="CM045762">
    <property type="protein sequence ID" value="KAI8011269.1"/>
    <property type="molecule type" value="Genomic_DNA"/>
</dbReference>
<name>A0ACC0HE55_9ERIC</name>
<evidence type="ECO:0000313" key="2">
    <source>
        <dbReference type="Proteomes" id="UP001060215"/>
    </source>
</evidence>
<accession>A0ACC0HE55</accession>
<organism evidence="1 2">
    <name type="scientific">Camellia lanceoleosa</name>
    <dbReference type="NCBI Taxonomy" id="1840588"/>
    <lineage>
        <taxon>Eukaryota</taxon>
        <taxon>Viridiplantae</taxon>
        <taxon>Streptophyta</taxon>
        <taxon>Embryophyta</taxon>
        <taxon>Tracheophyta</taxon>
        <taxon>Spermatophyta</taxon>
        <taxon>Magnoliopsida</taxon>
        <taxon>eudicotyledons</taxon>
        <taxon>Gunneridae</taxon>
        <taxon>Pentapetalae</taxon>
        <taxon>asterids</taxon>
        <taxon>Ericales</taxon>
        <taxon>Theaceae</taxon>
        <taxon>Camellia</taxon>
    </lineage>
</organism>